<organism evidence="2">
    <name type="scientific">Siphoviridae sp. ctr8v12</name>
    <dbReference type="NCBI Taxonomy" id="2825685"/>
    <lineage>
        <taxon>Viruses</taxon>
        <taxon>Duplodnaviria</taxon>
        <taxon>Heunggongvirae</taxon>
        <taxon>Uroviricota</taxon>
        <taxon>Caudoviricetes</taxon>
    </lineage>
</organism>
<reference evidence="2" key="1">
    <citation type="journal article" date="2021" name="Proc. Natl. Acad. Sci. U.S.A.">
        <title>A Catalog of Tens of Thousands of Viruses from Human Metagenomes Reveals Hidden Associations with Chronic Diseases.</title>
        <authorList>
            <person name="Tisza M.J."/>
            <person name="Buck C.B."/>
        </authorList>
    </citation>
    <scope>NUCLEOTIDE SEQUENCE</scope>
    <source>
        <strain evidence="2">Ctr8v12</strain>
    </source>
</reference>
<dbReference type="EMBL" id="BK015649">
    <property type="protein sequence ID" value="DAE17973.1"/>
    <property type="molecule type" value="Genomic_DNA"/>
</dbReference>
<accession>A0A8S5QGU1</accession>
<feature type="region of interest" description="Disordered" evidence="1">
    <location>
        <begin position="77"/>
        <end position="103"/>
    </location>
</feature>
<name>A0A8S5QGU1_9CAUD</name>
<sequence>MSSLYGSICLSDIPRSQMKKIMCKDGKERIFLNIFVGERKEPATFGDRTYTHFVSCSPKKEERKEGENYFIGDLQTYQSQPNAPTPEQVAAAPSVSPLDDLPF</sequence>
<evidence type="ECO:0000313" key="2">
    <source>
        <dbReference type="EMBL" id="DAE17973.1"/>
    </source>
</evidence>
<evidence type="ECO:0000256" key="1">
    <source>
        <dbReference type="SAM" id="MobiDB-lite"/>
    </source>
</evidence>
<proteinExistence type="predicted"/>
<protein>
    <submittedName>
        <fullName evidence="2">Uncharacterized protein</fullName>
    </submittedName>
</protein>